<evidence type="ECO:0000313" key="1">
    <source>
        <dbReference type="EMBL" id="KKN67898.1"/>
    </source>
</evidence>
<dbReference type="AlphaFoldDB" id="A0A0F9VQ63"/>
<dbReference type="EMBL" id="LAZR01000463">
    <property type="protein sequence ID" value="KKN67898.1"/>
    <property type="molecule type" value="Genomic_DNA"/>
</dbReference>
<gene>
    <name evidence="1" type="ORF">LCGC14_0456850</name>
</gene>
<protein>
    <submittedName>
        <fullName evidence="1">Uncharacterized protein</fullName>
    </submittedName>
</protein>
<proteinExistence type="predicted"/>
<comment type="caution">
    <text evidence="1">The sequence shown here is derived from an EMBL/GenBank/DDBJ whole genome shotgun (WGS) entry which is preliminary data.</text>
</comment>
<name>A0A0F9VQ63_9ZZZZ</name>
<sequence>MKKLTKEYSALLNAEYAIRRDRFWEDKDLSKIRIIHKFTGYVLAKPEFNIKSTLPKRKKIKYYIHNMDF</sequence>
<accession>A0A0F9VQ63</accession>
<organism evidence="1">
    <name type="scientific">marine sediment metagenome</name>
    <dbReference type="NCBI Taxonomy" id="412755"/>
    <lineage>
        <taxon>unclassified sequences</taxon>
        <taxon>metagenomes</taxon>
        <taxon>ecological metagenomes</taxon>
    </lineage>
</organism>
<reference evidence="1" key="1">
    <citation type="journal article" date="2015" name="Nature">
        <title>Complex archaea that bridge the gap between prokaryotes and eukaryotes.</title>
        <authorList>
            <person name="Spang A."/>
            <person name="Saw J.H."/>
            <person name="Jorgensen S.L."/>
            <person name="Zaremba-Niedzwiedzka K."/>
            <person name="Martijn J."/>
            <person name="Lind A.E."/>
            <person name="van Eijk R."/>
            <person name="Schleper C."/>
            <person name="Guy L."/>
            <person name="Ettema T.J."/>
        </authorList>
    </citation>
    <scope>NUCLEOTIDE SEQUENCE</scope>
</reference>